<sequence length="135" mass="15406">MLKSVFHSSKIINSEQNELEEKKMGKLPSTDRLADMAWCGRLRGCHGDASNAPFRHGVYHCLAEDLGCFEKAFTKLTVVFIRLRYVRNIHHEVVDPQPGEEVLDPGKAQPGRKFLDPRNKRPREEVLDLKKARPG</sequence>
<comment type="caution">
    <text evidence="2">The sequence shown here is derived from an EMBL/GenBank/DDBJ whole genome shotgun (WGS) entry which is preliminary data.</text>
</comment>
<keyword evidence="3" id="KW-1185">Reference proteome</keyword>
<feature type="region of interest" description="Disordered" evidence="1">
    <location>
        <begin position="96"/>
        <end position="135"/>
    </location>
</feature>
<proteinExistence type="predicted"/>
<reference evidence="2" key="1">
    <citation type="submission" date="2020-03" db="EMBL/GenBank/DDBJ databases">
        <title>A high-quality chromosome-level genome assembly of a woody plant with both climbing and erect habits, Rhamnella rubrinervis.</title>
        <authorList>
            <person name="Lu Z."/>
            <person name="Yang Y."/>
            <person name="Zhu X."/>
            <person name="Sun Y."/>
        </authorList>
    </citation>
    <scope>NUCLEOTIDE SEQUENCE</scope>
    <source>
        <strain evidence="2">BYM</strain>
        <tissue evidence="2">Leaf</tissue>
    </source>
</reference>
<gene>
    <name evidence="2" type="ORF">FNV43_RR09696</name>
</gene>
<accession>A0A8K0MK75</accession>
<feature type="compositionally biased region" description="Basic and acidic residues" evidence="1">
    <location>
        <begin position="113"/>
        <end position="135"/>
    </location>
</feature>
<dbReference type="AlphaFoldDB" id="A0A8K0MK75"/>
<evidence type="ECO:0000313" key="3">
    <source>
        <dbReference type="Proteomes" id="UP000796880"/>
    </source>
</evidence>
<evidence type="ECO:0000313" key="2">
    <source>
        <dbReference type="EMBL" id="KAF3448972.1"/>
    </source>
</evidence>
<organism evidence="2 3">
    <name type="scientific">Rhamnella rubrinervis</name>
    <dbReference type="NCBI Taxonomy" id="2594499"/>
    <lineage>
        <taxon>Eukaryota</taxon>
        <taxon>Viridiplantae</taxon>
        <taxon>Streptophyta</taxon>
        <taxon>Embryophyta</taxon>
        <taxon>Tracheophyta</taxon>
        <taxon>Spermatophyta</taxon>
        <taxon>Magnoliopsida</taxon>
        <taxon>eudicotyledons</taxon>
        <taxon>Gunneridae</taxon>
        <taxon>Pentapetalae</taxon>
        <taxon>rosids</taxon>
        <taxon>fabids</taxon>
        <taxon>Rosales</taxon>
        <taxon>Rhamnaceae</taxon>
        <taxon>rhamnoid group</taxon>
        <taxon>Rhamneae</taxon>
        <taxon>Rhamnella</taxon>
    </lineage>
</organism>
<evidence type="ECO:0000256" key="1">
    <source>
        <dbReference type="SAM" id="MobiDB-lite"/>
    </source>
</evidence>
<dbReference type="EMBL" id="VOIH02000004">
    <property type="protein sequence ID" value="KAF3448972.1"/>
    <property type="molecule type" value="Genomic_DNA"/>
</dbReference>
<name>A0A8K0MK75_9ROSA</name>
<protein>
    <submittedName>
        <fullName evidence="2">Uncharacterized protein</fullName>
    </submittedName>
</protein>
<dbReference type="Proteomes" id="UP000796880">
    <property type="component" value="Unassembled WGS sequence"/>
</dbReference>